<sequence length="276" mass="31930">MDKFDLKFNTSGYFLLSAFLYLCIISGIFIKLTYFKEEPKKYTDTKDAFIDIMIVEREPDVTVKAPEPKKEIVKEEKPEPVKKEEDIKKEELKPDTTNKPPEPDPAPPEPEEKKVEEPNLKDLFGSIDTSKLKEDKVAKKKEQPKEQSRKKPEKVQITSQQKKASDVIKNFTLDQVAKTPKSQMTGEYNEYFGMISRILQSKWSAYKADSSDEAEVEIVIDIDGSFSYDIKKLSYNSEFNDKVRDFLENMTFEKFPPPTQMGRAVRLATKLEDKLE</sequence>
<dbReference type="EMBL" id="CP012543">
    <property type="protein sequence ID" value="QCD47592.1"/>
    <property type="molecule type" value="Genomic_DNA"/>
</dbReference>
<keyword evidence="2" id="KW-1133">Transmembrane helix</keyword>
<keyword evidence="2" id="KW-0472">Membrane</keyword>
<dbReference type="Proteomes" id="UP000502377">
    <property type="component" value="Chromosome"/>
</dbReference>
<organism evidence="3 4">
    <name type="scientific">Campylobacter rectus</name>
    <name type="common">Wolinella recta</name>
    <dbReference type="NCBI Taxonomy" id="203"/>
    <lineage>
        <taxon>Bacteria</taxon>
        <taxon>Pseudomonadati</taxon>
        <taxon>Campylobacterota</taxon>
        <taxon>Epsilonproteobacteria</taxon>
        <taxon>Campylobacterales</taxon>
        <taxon>Campylobacteraceae</taxon>
        <taxon>Campylobacter</taxon>
    </lineage>
</organism>
<dbReference type="Pfam" id="PF13103">
    <property type="entry name" value="TonB_2"/>
    <property type="match status" value="1"/>
</dbReference>
<dbReference type="KEGG" id="crx:CRECT_1987"/>
<name>A0A6G5QPV2_CAMRE</name>
<dbReference type="AlphaFoldDB" id="A0A6G5QPV2"/>
<accession>A0A6G5QPV2</accession>
<evidence type="ECO:0000313" key="4">
    <source>
        <dbReference type="Proteomes" id="UP000502377"/>
    </source>
</evidence>
<dbReference type="SUPFAM" id="SSF74653">
    <property type="entry name" value="TolA/TonB C-terminal domain"/>
    <property type="match status" value="1"/>
</dbReference>
<protein>
    <submittedName>
        <fullName evidence="3">Tol-Pal system subunit TolA</fullName>
    </submittedName>
</protein>
<feature type="compositionally biased region" description="Basic and acidic residues" evidence="1">
    <location>
        <begin position="130"/>
        <end position="154"/>
    </location>
</feature>
<feature type="compositionally biased region" description="Basic and acidic residues" evidence="1">
    <location>
        <begin position="110"/>
        <end position="120"/>
    </location>
</feature>
<feature type="transmembrane region" description="Helical" evidence="2">
    <location>
        <begin position="12"/>
        <end position="32"/>
    </location>
</feature>
<feature type="compositionally biased region" description="Basic and acidic residues" evidence="1">
    <location>
        <begin position="66"/>
        <end position="96"/>
    </location>
</feature>
<proteinExistence type="predicted"/>
<evidence type="ECO:0000256" key="1">
    <source>
        <dbReference type="SAM" id="MobiDB-lite"/>
    </source>
</evidence>
<reference evidence="3 4" key="1">
    <citation type="submission" date="2016-07" db="EMBL/GenBank/DDBJ databases">
        <title>Comparative genomics of the Campylobacter concisus group.</title>
        <authorList>
            <person name="Miller W.G."/>
            <person name="Yee E."/>
            <person name="Chapman M.H."/>
            <person name="Huynh S."/>
            <person name="Bono J.L."/>
            <person name="On S.L.W."/>
            <person name="StLeger J."/>
            <person name="Foster G."/>
            <person name="Parker C.T."/>
        </authorList>
    </citation>
    <scope>NUCLEOTIDE SEQUENCE [LARGE SCALE GENOMIC DNA]</scope>
    <source>
        <strain evidence="3 4">ATCC 33238</strain>
    </source>
</reference>
<keyword evidence="2" id="KW-0812">Transmembrane</keyword>
<dbReference type="RefSeq" id="WP_002943752.1">
    <property type="nucleotide sequence ID" value="NZ_CP012543.1"/>
</dbReference>
<evidence type="ECO:0000313" key="3">
    <source>
        <dbReference type="EMBL" id="QCD47592.1"/>
    </source>
</evidence>
<feature type="region of interest" description="Disordered" evidence="1">
    <location>
        <begin position="66"/>
        <end position="164"/>
    </location>
</feature>
<gene>
    <name evidence="3" type="primary">tolA</name>
    <name evidence="3" type="ORF">CRECT_1987</name>
</gene>
<evidence type="ECO:0000256" key="2">
    <source>
        <dbReference type="SAM" id="Phobius"/>
    </source>
</evidence>